<dbReference type="PROSITE" id="PS51257">
    <property type="entry name" value="PROKAR_LIPOPROTEIN"/>
    <property type="match status" value="1"/>
</dbReference>
<organism evidence="1 2">
    <name type="scientific">Chitinophaga arvensicola</name>
    <dbReference type="NCBI Taxonomy" id="29529"/>
    <lineage>
        <taxon>Bacteria</taxon>
        <taxon>Pseudomonadati</taxon>
        <taxon>Bacteroidota</taxon>
        <taxon>Chitinophagia</taxon>
        <taxon>Chitinophagales</taxon>
        <taxon>Chitinophagaceae</taxon>
        <taxon>Chitinophaga</taxon>
    </lineage>
</organism>
<dbReference type="OrthoDB" id="353549at2"/>
<dbReference type="AlphaFoldDB" id="A0A1I0P544"/>
<dbReference type="Proteomes" id="UP000199310">
    <property type="component" value="Unassembled WGS sequence"/>
</dbReference>
<accession>A0A1I0P544</accession>
<reference evidence="2" key="1">
    <citation type="submission" date="2016-10" db="EMBL/GenBank/DDBJ databases">
        <authorList>
            <person name="Varghese N."/>
            <person name="Submissions S."/>
        </authorList>
    </citation>
    <scope>NUCLEOTIDE SEQUENCE [LARGE SCALE GENOMIC DNA]</scope>
    <source>
        <strain evidence="2">DSM 3695</strain>
    </source>
</reference>
<name>A0A1I0P544_9BACT</name>
<sequence length="254" mass="28530">MKQLTAILIITILAFQACKPSAGKQPEETATINDSAVRGKILDTYKGDFGNAPIYITLNYLNHQHIAGYNVHKGLRRNLHGELKKDNNNWIVTLSEPGDHPFDGKFVITFDSAFNAGKGTWTPLNTNTLKEKSFDIQRNSGYGQQAAIAAGTPTFDAFFMDEKFYKSDFAFKSDGSCLLQLYEQVNDSTLADQLLRIRGTYERTSDSTVKISWEKNTHFKEPNIEGKLSMHHEEDGSEYITGLTFEDLRFVTGP</sequence>
<evidence type="ECO:0000313" key="1">
    <source>
        <dbReference type="EMBL" id="SEW09450.1"/>
    </source>
</evidence>
<gene>
    <name evidence="1" type="ORF">SAMN04488122_0567</name>
</gene>
<proteinExistence type="predicted"/>
<dbReference type="STRING" id="29529.SAMN04488122_0567"/>
<keyword evidence="2" id="KW-1185">Reference proteome</keyword>
<dbReference type="EMBL" id="FOJG01000001">
    <property type="protein sequence ID" value="SEW09450.1"/>
    <property type="molecule type" value="Genomic_DNA"/>
</dbReference>
<evidence type="ECO:0000313" key="2">
    <source>
        <dbReference type="Proteomes" id="UP000199310"/>
    </source>
</evidence>
<dbReference type="RefSeq" id="WP_089890269.1">
    <property type="nucleotide sequence ID" value="NZ_FOJG01000001.1"/>
</dbReference>
<protein>
    <submittedName>
        <fullName evidence="1">Uncharacterized protein</fullName>
    </submittedName>
</protein>